<dbReference type="InterPro" id="IPR012807">
    <property type="entry name" value="Anti-sigma_ChrR"/>
</dbReference>
<feature type="domain" description="ChrR-like cupin" evidence="1">
    <location>
        <begin position="104"/>
        <end position="191"/>
    </location>
</feature>
<evidence type="ECO:0000313" key="2">
    <source>
        <dbReference type="EMBL" id="NDV01439.1"/>
    </source>
</evidence>
<dbReference type="Gene3D" id="1.10.10.1320">
    <property type="entry name" value="Anti-sigma factor, zinc-finger domain"/>
    <property type="match status" value="1"/>
</dbReference>
<dbReference type="InterPro" id="IPR025979">
    <property type="entry name" value="ChrR-like_cupin_dom"/>
</dbReference>
<gene>
    <name evidence="2" type="ORF">GZA08_10730</name>
</gene>
<dbReference type="RefSeq" id="WP_163893351.1">
    <property type="nucleotide sequence ID" value="NZ_JAAFYS010000002.1"/>
</dbReference>
<dbReference type="InterPro" id="IPR014710">
    <property type="entry name" value="RmlC-like_jellyroll"/>
</dbReference>
<dbReference type="InterPro" id="IPR011051">
    <property type="entry name" value="RmlC_Cupin_sf"/>
</dbReference>
<organism evidence="2 3">
    <name type="scientific">Pseudoroseicyclus tamaricis</name>
    <dbReference type="NCBI Taxonomy" id="2705421"/>
    <lineage>
        <taxon>Bacteria</taxon>
        <taxon>Pseudomonadati</taxon>
        <taxon>Pseudomonadota</taxon>
        <taxon>Alphaproteobacteria</taxon>
        <taxon>Rhodobacterales</taxon>
        <taxon>Paracoccaceae</taxon>
        <taxon>Pseudoroseicyclus</taxon>
    </lineage>
</organism>
<dbReference type="NCBIfam" id="TIGR02451">
    <property type="entry name" value="anti_sig_ChrR"/>
    <property type="match status" value="1"/>
</dbReference>
<dbReference type="EMBL" id="JAAGAB010000002">
    <property type="protein sequence ID" value="NDV01439.1"/>
    <property type="molecule type" value="Genomic_DNA"/>
</dbReference>
<comment type="caution">
    <text evidence="2">The sequence shown here is derived from an EMBL/GenBank/DDBJ whole genome shotgun (WGS) entry which is preliminary data.</text>
</comment>
<protein>
    <submittedName>
        <fullName evidence="2">Transcriptional regulator</fullName>
    </submittedName>
</protein>
<dbReference type="AlphaFoldDB" id="A0A6B2JXV7"/>
<sequence length="213" mass="22760">MNAITHHLPDEILAAYAGGSLDYAFELVVAAHVSLCDECRAALTAHEAAGGAVLEEVGATAVSPELRSRLFAELAGPEPEAAVPTWRRRGPYPAPVVEALEGAEPRWRSLGNGARQCMLEESARGSVRLLYIPPGQAMPEHGHRGLELTLVLQGAYRDASGRFGPGDVAVEDDDEGHQPIAEPGEVCICLAAADAPLHFRGIVPRLAQRFFRI</sequence>
<dbReference type="SUPFAM" id="SSF51182">
    <property type="entry name" value="RmlC-like cupins"/>
    <property type="match status" value="1"/>
</dbReference>
<evidence type="ECO:0000313" key="3">
    <source>
        <dbReference type="Proteomes" id="UP000474757"/>
    </source>
</evidence>
<keyword evidence="3" id="KW-1185">Reference proteome</keyword>
<proteinExistence type="predicted"/>
<dbReference type="Pfam" id="PF12973">
    <property type="entry name" value="Cupin_7"/>
    <property type="match status" value="1"/>
</dbReference>
<name>A0A6B2JXV7_9RHOB</name>
<accession>A0A6B2JXV7</accession>
<dbReference type="CDD" id="cd20301">
    <property type="entry name" value="cupin_ChrR"/>
    <property type="match status" value="1"/>
</dbReference>
<dbReference type="InterPro" id="IPR041916">
    <property type="entry name" value="Anti_sigma_zinc_sf"/>
</dbReference>
<evidence type="ECO:0000259" key="1">
    <source>
        <dbReference type="Pfam" id="PF12973"/>
    </source>
</evidence>
<reference evidence="2 3" key="1">
    <citation type="submission" date="2020-02" db="EMBL/GenBank/DDBJ databases">
        <title>Pseudoroseicyclus tamarix, sp. nov., isolated from offshore sediment of a Tamarix chinensis forest.</title>
        <authorList>
            <person name="Gai Y."/>
        </authorList>
    </citation>
    <scope>NUCLEOTIDE SEQUENCE [LARGE SCALE GENOMIC DNA]</scope>
    <source>
        <strain evidence="2 3">CLL3-39</strain>
    </source>
</reference>
<dbReference type="Proteomes" id="UP000474757">
    <property type="component" value="Unassembled WGS sequence"/>
</dbReference>
<dbReference type="Gene3D" id="2.60.120.10">
    <property type="entry name" value="Jelly Rolls"/>
    <property type="match status" value="1"/>
</dbReference>